<gene>
    <name evidence="2" type="ORF">U0C82_06095</name>
</gene>
<dbReference type="Proteomes" id="UP001294412">
    <property type="component" value="Unassembled WGS sequence"/>
</dbReference>
<feature type="signal peptide" evidence="1">
    <location>
        <begin position="1"/>
        <end position="23"/>
    </location>
</feature>
<organism evidence="2 3">
    <name type="scientific">Fulvimarina uroteuthidis</name>
    <dbReference type="NCBI Taxonomy" id="3098149"/>
    <lineage>
        <taxon>Bacteria</taxon>
        <taxon>Pseudomonadati</taxon>
        <taxon>Pseudomonadota</taxon>
        <taxon>Alphaproteobacteria</taxon>
        <taxon>Hyphomicrobiales</taxon>
        <taxon>Aurantimonadaceae</taxon>
        <taxon>Fulvimarina</taxon>
    </lineage>
</organism>
<dbReference type="EMBL" id="JAXLPB010000002">
    <property type="protein sequence ID" value="MDY8108718.1"/>
    <property type="molecule type" value="Genomic_DNA"/>
</dbReference>
<evidence type="ECO:0000313" key="2">
    <source>
        <dbReference type="EMBL" id="MDY8108718.1"/>
    </source>
</evidence>
<evidence type="ECO:0000256" key="1">
    <source>
        <dbReference type="SAM" id="SignalP"/>
    </source>
</evidence>
<keyword evidence="3" id="KW-1185">Reference proteome</keyword>
<accession>A0ABU5I014</accession>
<proteinExistence type="predicted"/>
<evidence type="ECO:0000313" key="3">
    <source>
        <dbReference type="Proteomes" id="UP001294412"/>
    </source>
</evidence>
<keyword evidence="1" id="KW-0732">Signal</keyword>
<name>A0ABU5I014_9HYPH</name>
<sequence length="236" mass="25503">MKNVLTTAAFALSLAVLAVPASAAVLFDSLDPCIGARKKFKQIRHDALTAHDRAIAMTSAAELTDGYKTAWVEAKRMQLRPIFDEHVAPELTKYGVADFDTAYTTWFDSQLAAYTTQELDALITNNMREDLRKLALDAKNADVNMLGEQKAKLNEQCKMDVANQVFRGTVTVAVTPFGAIARNIEIAKRERGAGAKVLATATGISVDAIEENGGVFGGGLSGGRGSFFRKNLGIRF</sequence>
<comment type="caution">
    <text evidence="2">The sequence shown here is derived from an EMBL/GenBank/DDBJ whole genome shotgun (WGS) entry which is preliminary data.</text>
</comment>
<feature type="chain" id="PRO_5047337714" evidence="1">
    <location>
        <begin position="24"/>
        <end position="236"/>
    </location>
</feature>
<reference evidence="2 3" key="1">
    <citation type="submission" date="2023-12" db="EMBL/GenBank/DDBJ databases">
        <title>Description of Novel Strain Fulvimarina sp. 2208YS6-2-32 isolated from Uroteuthis (Photololigo) edulis.</title>
        <authorList>
            <person name="Park J.-S."/>
        </authorList>
    </citation>
    <scope>NUCLEOTIDE SEQUENCE [LARGE SCALE GENOMIC DNA]</scope>
    <source>
        <strain evidence="2 3">2208YS6-2-32</strain>
    </source>
</reference>
<dbReference type="RefSeq" id="WP_322186191.1">
    <property type="nucleotide sequence ID" value="NZ_JAXLPB010000002.1"/>
</dbReference>
<protein>
    <submittedName>
        <fullName evidence="2">Uncharacterized protein</fullName>
    </submittedName>
</protein>